<feature type="domain" description="XdhC Rossmann" evidence="2">
    <location>
        <begin position="173"/>
        <end position="306"/>
    </location>
</feature>
<protein>
    <recommendedName>
        <fullName evidence="5">Xanthine dehydrogenase</fullName>
    </recommendedName>
</protein>
<dbReference type="PANTHER" id="PTHR30388:SF6">
    <property type="entry name" value="XANTHINE DEHYDROGENASE SUBUNIT A-RELATED"/>
    <property type="match status" value="1"/>
</dbReference>
<reference evidence="3 4" key="2">
    <citation type="journal article" date="2016" name="Genome Announc.">
        <title>Genome Sequence of a Gram-Positive Diazotroph, Paenibacillus durus Type Strain ATCC 35681.</title>
        <authorList>
            <person name="Halim M.A."/>
            <person name="Rahman A.Y."/>
            <person name="Sim K.S."/>
            <person name="Yam H.C."/>
            <person name="Rahim A.A."/>
            <person name="Ghazali A.H."/>
            <person name="Najimudin N."/>
        </authorList>
    </citation>
    <scope>NUCLEOTIDE SEQUENCE [LARGE SCALE GENOMIC DNA]</scope>
    <source>
        <strain evidence="3 4">ATCC 35681</strain>
    </source>
</reference>
<dbReference type="InterPro" id="IPR052698">
    <property type="entry name" value="MoCofactor_Util/Proc"/>
</dbReference>
<reference evidence="3 4" key="1">
    <citation type="submission" date="2015-03" db="EMBL/GenBank/DDBJ databases">
        <authorList>
            <person name="Abdul Halim M."/>
        </authorList>
    </citation>
    <scope>NUCLEOTIDE SEQUENCE [LARGE SCALE GENOMIC DNA]</scope>
    <source>
        <strain evidence="3 4">ATCC 35681</strain>
    </source>
</reference>
<dbReference type="Proteomes" id="UP000034189">
    <property type="component" value="Chromosome"/>
</dbReference>
<accession>A0A0F7F767</accession>
<evidence type="ECO:0000313" key="3">
    <source>
        <dbReference type="EMBL" id="AKG33787.1"/>
    </source>
</evidence>
<dbReference type="HOGENOM" id="CLU_041115_1_1_9"/>
<dbReference type="RefSeq" id="WP_025694032.1">
    <property type="nucleotide sequence ID" value="NZ_ASQQ01000069.1"/>
</dbReference>
<evidence type="ECO:0000313" key="4">
    <source>
        <dbReference type="Proteomes" id="UP000034189"/>
    </source>
</evidence>
<dbReference type="EMBL" id="CP011114">
    <property type="protein sequence ID" value="AKG33787.1"/>
    <property type="molecule type" value="Genomic_DNA"/>
</dbReference>
<dbReference type="InterPro" id="IPR003777">
    <property type="entry name" value="XdhC_CoxI"/>
</dbReference>
<gene>
    <name evidence="3" type="ORF">VK70_03635</name>
</gene>
<dbReference type="Pfam" id="PF13478">
    <property type="entry name" value="XdhC_C"/>
    <property type="match status" value="1"/>
</dbReference>
<dbReference type="PATRIC" id="fig|1333534.5.peg.795"/>
<dbReference type="Pfam" id="PF02625">
    <property type="entry name" value="XdhC_CoxI"/>
    <property type="match status" value="1"/>
</dbReference>
<dbReference type="SMR" id="A0A0F7F767"/>
<dbReference type="Gene3D" id="3.40.50.720">
    <property type="entry name" value="NAD(P)-binding Rossmann-like Domain"/>
    <property type="match status" value="1"/>
</dbReference>
<name>A0A0F7F767_PAEDU</name>
<dbReference type="PANTHER" id="PTHR30388">
    <property type="entry name" value="ALDEHYDE OXIDOREDUCTASE MOLYBDENUM COFACTOR ASSEMBLY PROTEIN"/>
    <property type="match status" value="1"/>
</dbReference>
<dbReference type="InterPro" id="IPR027051">
    <property type="entry name" value="XdhC_Rossmann_dom"/>
</dbReference>
<organism evidence="3 4">
    <name type="scientific">Paenibacillus durus ATCC 35681</name>
    <dbReference type="NCBI Taxonomy" id="1333534"/>
    <lineage>
        <taxon>Bacteria</taxon>
        <taxon>Bacillati</taxon>
        <taxon>Bacillota</taxon>
        <taxon>Bacilli</taxon>
        <taxon>Bacillales</taxon>
        <taxon>Paenibacillaceae</taxon>
        <taxon>Paenibacillus</taxon>
    </lineage>
</organism>
<evidence type="ECO:0000259" key="1">
    <source>
        <dbReference type="Pfam" id="PF02625"/>
    </source>
</evidence>
<proteinExistence type="predicted"/>
<feature type="domain" description="XdhC- CoxI" evidence="1">
    <location>
        <begin position="13"/>
        <end position="76"/>
    </location>
</feature>
<dbReference type="OrthoDB" id="9773039at2"/>
<dbReference type="AlphaFoldDB" id="A0A0F7F767"/>
<evidence type="ECO:0000259" key="2">
    <source>
        <dbReference type="Pfam" id="PF13478"/>
    </source>
</evidence>
<evidence type="ECO:0008006" key="5">
    <source>
        <dbReference type="Google" id="ProtNLM"/>
    </source>
</evidence>
<sequence>MSVYDIVNRIKRDEAPAVLATLIGVEGHSYRKAGAVMLFHEGGTIGSLSPGCMESDLQLRTEEVWESGMPETVEYDMLSQDDFSWGEAVGCGGKIKVVLEPVAGELRNLLVEAHGIITSGKSVILRRSRADGRYTYSLESASLESAAAVPEMAAAYNWSDASFATLLVPKPRLVLFGPGNDARPIADLAVKAGFRVAIADWREGSLRHDFAAAERIICSPAEAADKLHIGSRDYVLICSHQLQRDRIFLEHVIKHNPCYIGIIGSKARIGMLLEGLEAPETVHAPVGLPIGGEGPEEIAVSIVAEMIQVRRSSSRKRPKGADYLESCRYLSGGGAK</sequence>